<dbReference type="FunFam" id="3.40.1490.10:FF:000002">
    <property type="entry name" value="Peptidyl-tRNA hydrolase 2, mitochondrial"/>
    <property type="match status" value="1"/>
</dbReference>
<dbReference type="EC" id="3.1.1.29" evidence="1"/>
<comment type="similarity">
    <text evidence="3">Belongs to the PTH2 family.</text>
</comment>
<dbReference type="CDD" id="cd02430">
    <property type="entry name" value="PTH2"/>
    <property type="match status" value="1"/>
</dbReference>
<keyword evidence="2" id="KW-0378">Hydrolase</keyword>
<proteinExistence type="inferred from homology"/>
<dbReference type="GeneID" id="111245891"/>
<dbReference type="KEGG" id="vde:111245891"/>
<dbReference type="SUPFAM" id="SSF46934">
    <property type="entry name" value="UBA-like"/>
    <property type="match status" value="1"/>
</dbReference>
<dbReference type="InterPro" id="IPR015940">
    <property type="entry name" value="UBA"/>
</dbReference>
<feature type="region of interest" description="Disordered" evidence="5">
    <location>
        <begin position="102"/>
        <end position="126"/>
    </location>
</feature>
<dbReference type="PANTHER" id="PTHR12649">
    <property type="entry name" value="PEPTIDYL-TRNA HYDROLASE 2"/>
    <property type="match status" value="1"/>
</dbReference>
<dbReference type="RefSeq" id="XP_022650588.1">
    <property type="nucleotide sequence ID" value="XM_022794853.1"/>
</dbReference>
<dbReference type="InterPro" id="IPR002833">
    <property type="entry name" value="PTH2"/>
</dbReference>
<dbReference type="Pfam" id="PF22562">
    <property type="entry name" value="UBA_7"/>
    <property type="match status" value="1"/>
</dbReference>
<organism evidence="7 8">
    <name type="scientific">Varroa destructor</name>
    <name type="common">Honeybee mite</name>
    <dbReference type="NCBI Taxonomy" id="109461"/>
    <lineage>
        <taxon>Eukaryota</taxon>
        <taxon>Metazoa</taxon>
        <taxon>Ecdysozoa</taxon>
        <taxon>Arthropoda</taxon>
        <taxon>Chelicerata</taxon>
        <taxon>Arachnida</taxon>
        <taxon>Acari</taxon>
        <taxon>Parasitiformes</taxon>
        <taxon>Mesostigmata</taxon>
        <taxon>Gamasina</taxon>
        <taxon>Dermanyssoidea</taxon>
        <taxon>Varroidae</taxon>
        <taxon>Varroa</taxon>
    </lineage>
</organism>
<name>A0A7M7JSQ1_VARDE</name>
<dbReference type="GO" id="GO:0005829">
    <property type="term" value="C:cytosol"/>
    <property type="evidence" value="ECO:0007669"/>
    <property type="project" value="TreeGrafter"/>
</dbReference>
<dbReference type="AlphaFoldDB" id="A0A7M7JSQ1"/>
<dbReference type="OMA" id="AISWIFE"/>
<sequence>MEGERVGPEGAESRVDATSVVANMSEVGDDVPEGSHGEKTEKKKIIKDEKWLPNKNYLRALMSMGIRKSDAVKALYHTNNSSADSAATWLFESIDTVNSSQMPPGWSLHDAMSSPDGSSASSSDDEGDLLSGDLYKMVFVINGELTMGTGKVGAQVGHAAVGLFRVLMSDEFRYGRMLCAWEDSGETKICLKGKNTQELLDLEKSAQEKDLPCYLVEDAGRTQVPAGSLTVLSIFGKVEDVNSVTGKLRLL</sequence>
<evidence type="ECO:0000256" key="1">
    <source>
        <dbReference type="ARBA" id="ARBA00013260"/>
    </source>
</evidence>
<evidence type="ECO:0000256" key="3">
    <source>
        <dbReference type="ARBA" id="ARBA00038050"/>
    </source>
</evidence>
<evidence type="ECO:0000256" key="2">
    <source>
        <dbReference type="ARBA" id="ARBA00022801"/>
    </source>
</evidence>
<dbReference type="Gene3D" id="1.10.8.10">
    <property type="entry name" value="DNA helicase RuvA subunit, C-terminal domain"/>
    <property type="match status" value="1"/>
</dbReference>
<dbReference type="CDD" id="cd14296">
    <property type="entry name" value="UBA1_scUBP14_like"/>
    <property type="match status" value="1"/>
</dbReference>
<evidence type="ECO:0000256" key="5">
    <source>
        <dbReference type="SAM" id="MobiDB-lite"/>
    </source>
</evidence>
<keyword evidence="8" id="KW-1185">Reference proteome</keyword>
<dbReference type="Pfam" id="PF01981">
    <property type="entry name" value="PTH2"/>
    <property type="match status" value="1"/>
</dbReference>
<evidence type="ECO:0000256" key="4">
    <source>
        <dbReference type="ARBA" id="ARBA00048707"/>
    </source>
</evidence>
<dbReference type="InterPro" id="IPR023476">
    <property type="entry name" value="Pep_tRNA_hydro_II_dom_sf"/>
</dbReference>
<dbReference type="Proteomes" id="UP000594260">
    <property type="component" value="Unplaced"/>
</dbReference>
<evidence type="ECO:0000313" key="8">
    <source>
        <dbReference type="Proteomes" id="UP000594260"/>
    </source>
</evidence>
<feature type="compositionally biased region" description="Low complexity" evidence="5">
    <location>
        <begin position="113"/>
        <end position="122"/>
    </location>
</feature>
<dbReference type="PROSITE" id="PS50030">
    <property type="entry name" value="UBA"/>
    <property type="match status" value="1"/>
</dbReference>
<dbReference type="InterPro" id="IPR009060">
    <property type="entry name" value="UBA-like_sf"/>
</dbReference>
<dbReference type="SUPFAM" id="SSF102462">
    <property type="entry name" value="Peptidyl-tRNA hydrolase II"/>
    <property type="match status" value="1"/>
</dbReference>
<accession>A0A7M7JSQ1</accession>
<evidence type="ECO:0000313" key="7">
    <source>
        <dbReference type="EnsemblMetazoa" id="XP_022650588"/>
    </source>
</evidence>
<dbReference type="NCBIfam" id="TIGR00283">
    <property type="entry name" value="arch_pth2"/>
    <property type="match status" value="1"/>
</dbReference>
<comment type="catalytic activity">
    <reaction evidence="4">
        <text>an N-acyl-L-alpha-aminoacyl-tRNA + H2O = an N-acyl-L-amino acid + a tRNA + H(+)</text>
        <dbReference type="Rhea" id="RHEA:54448"/>
        <dbReference type="Rhea" id="RHEA-COMP:10123"/>
        <dbReference type="Rhea" id="RHEA-COMP:13883"/>
        <dbReference type="ChEBI" id="CHEBI:15377"/>
        <dbReference type="ChEBI" id="CHEBI:15378"/>
        <dbReference type="ChEBI" id="CHEBI:59874"/>
        <dbReference type="ChEBI" id="CHEBI:78442"/>
        <dbReference type="ChEBI" id="CHEBI:138191"/>
        <dbReference type="EC" id="3.1.1.29"/>
    </reaction>
</comment>
<evidence type="ECO:0000259" key="6">
    <source>
        <dbReference type="PROSITE" id="PS50030"/>
    </source>
</evidence>
<dbReference type="GO" id="GO:0004045">
    <property type="term" value="F:peptidyl-tRNA hydrolase activity"/>
    <property type="evidence" value="ECO:0007669"/>
    <property type="project" value="UniProtKB-EC"/>
</dbReference>
<dbReference type="Gene3D" id="3.40.1490.10">
    <property type="entry name" value="Bit1"/>
    <property type="match status" value="1"/>
</dbReference>
<reference evidence="7" key="1">
    <citation type="submission" date="2021-01" db="UniProtKB">
        <authorList>
            <consortium name="EnsemblMetazoa"/>
        </authorList>
    </citation>
    <scope>IDENTIFICATION</scope>
</reference>
<dbReference type="PANTHER" id="PTHR12649:SF29">
    <property type="entry name" value="AMINOACYL-TRNA HYDROLASE"/>
    <property type="match status" value="1"/>
</dbReference>
<dbReference type="EnsemblMetazoa" id="XM_022794853">
    <property type="protein sequence ID" value="XP_022650588"/>
    <property type="gene ID" value="LOC111245891"/>
</dbReference>
<protein>
    <recommendedName>
        <fullName evidence="1">peptidyl-tRNA hydrolase</fullName>
        <ecNumber evidence="1">3.1.1.29</ecNumber>
    </recommendedName>
</protein>
<feature type="domain" description="UBA" evidence="6">
    <location>
        <begin position="46"/>
        <end position="93"/>
    </location>
</feature>
<dbReference type="OrthoDB" id="1733656at2759"/>
<dbReference type="InParanoid" id="A0A7M7JSQ1"/>